<dbReference type="SUPFAM" id="SSF53807">
    <property type="entry name" value="Helical backbone' metal receptor"/>
    <property type="match status" value="1"/>
</dbReference>
<dbReference type="STRING" id="118126.L21_0099"/>
<organism evidence="2 3">
    <name type="scientific">Methanoculleus chikugoensis</name>
    <dbReference type="NCBI Taxonomy" id="118126"/>
    <lineage>
        <taxon>Archaea</taxon>
        <taxon>Methanobacteriati</taxon>
        <taxon>Methanobacteriota</taxon>
        <taxon>Stenosarchaea group</taxon>
        <taxon>Methanomicrobia</taxon>
        <taxon>Methanomicrobiales</taxon>
        <taxon>Methanomicrobiaceae</taxon>
        <taxon>Methanoculleus</taxon>
    </lineage>
</organism>
<reference evidence="2 3" key="1">
    <citation type="submission" date="2016-08" db="EMBL/GenBank/DDBJ databases">
        <authorList>
            <person name="Seilhamer J.J."/>
        </authorList>
    </citation>
    <scope>NUCLEOTIDE SEQUENCE [LARGE SCALE GENOMIC DNA]</scope>
    <source>
        <strain evidence="2">L21-II-0</strain>
    </source>
</reference>
<dbReference type="Proteomes" id="UP000184671">
    <property type="component" value="Unassembled WGS sequence"/>
</dbReference>
<evidence type="ECO:0000313" key="2">
    <source>
        <dbReference type="EMBL" id="SCL74231.1"/>
    </source>
</evidence>
<dbReference type="RefSeq" id="WP_074368552.1">
    <property type="nucleotide sequence ID" value="NZ_FMID01000004.1"/>
</dbReference>
<dbReference type="Pfam" id="PF01497">
    <property type="entry name" value="Peripla_BP_2"/>
    <property type="match status" value="1"/>
</dbReference>
<dbReference type="InterPro" id="IPR050902">
    <property type="entry name" value="ABC_Transporter_SBP"/>
</dbReference>
<dbReference type="PANTHER" id="PTHR30535:SF34">
    <property type="entry name" value="MOLYBDATE-BINDING PROTEIN MOLA"/>
    <property type="match status" value="1"/>
</dbReference>
<dbReference type="InterPro" id="IPR002491">
    <property type="entry name" value="ABC_transptr_periplasmic_BD"/>
</dbReference>
<accession>A0A1M4MH55</accession>
<dbReference type="PROSITE" id="PS50983">
    <property type="entry name" value="FE_B12_PBP"/>
    <property type="match status" value="1"/>
</dbReference>
<evidence type="ECO:0000259" key="1">
    <source>
        <dbReference type="PROSITE" id="PS50983"/>
    </source>
</evidence>
<protein>
    <submittedName>
        <fullName evidence="2">Ferrichrome/ferrioxamine B periplasmic transporter</fullName>
    </submittedName>
</protein>
<proteinExistence type="predicted"/>
<name>A0A1M4MH55_9EURY</name>
<dbReference type="Gene3D" id="3.40.50.1980">
    <property type="entry name" value="Nitrogenase molybdenum iron protein domain"/>
    <property type="match status" value="2"/>
</dbReference>
<dbReference type="EMBL" id="FMID01000004">
    <property type="protein sequence ID" value="SCL74231.1"/>
    <property type="molecule type" value="Genomic_DNA"/>
</dbReference>
<dbReference type="OrthoDB" id="24039at2157"/>
<dbReference type="PROSITE" id="PS00018">
    <property type="entry name" value="EF_HAND_1"/>
    <property type="match status" value="1"/>
</dbReference>
<evidence type="ECO:0000313" key="3">
    <source>
        <dbReference type="Proteomes" id="UP000184671"/>
    </source>
</evidence>
<feature type="domain" description="Fe/B12 periplasmic-binding" evidence="1">
    <location>
        <begin position="97"/>
        <end position="376"/>
    </location>
</feature>
<dbReference type="AlphaFoldDB" id="A0A1M4MH55"/>
<sequence length="406" mass="44965">MTRRFLLLACCICLLAGATAAATVPCDRDGDGTLTASELGTAILDSLDARFMGGTVEGPTPGDLRDAAFVHEHWDGRPLTITDSSGRTTTLSRPLRRIAVFNSDTLEMMRSIGIEPDRFVGVSKYTLEDPTFFPEYQGKANLGSIWSPDYEQVTGARPDAVFLYATLSESSCTEIEETLGSIDPGIRFFRFDSYRPAVYADEVRTLGLLLGKEEGAERFLAFHGNVTNTVAEVVNAIPVDDRVPVYLESWNDYKSAGKGSGYDEKIELAGGRNIFADNPVEYPVVDPEAVISRNPDVIVKIVGAGELVFGGYGDDDPSSFENVRRSIANRPVWDRIGAVRDDRVHIIHSDVIGGPEYFIGVAYMAKWFYPDRFPDLDPRAVHRQYLDEFQRLDYDLDEHGTFVYPA</sequence>
<gene>
    <name evidence="2" type="ORF">L21_0099</name>
</gene>
<dbReference type="PANTHER" id="PTHR30535">
    <property type="entry name" value="VITAMIN B12-BINDING PROTEIN"/>
    <property type="match status" value="1"/>
</dbReference>
<dbReference type="InterPro" id="IPR018247">
    <property type="entry name" value="EF_Hand_1_Ca_BS"/>
</dbReference>